<proteinExistence type="predicted"/>
<name>A0A1G6SJR3_9ACTN</name>
<evidence type="ECO:0000259" key="1">
    <source>
        <dbReference type="Pfam" id="PF07398"/>
    </source>
</evidence>
<keyword evidence="3" id="KW-1185">Reference proteome</keyword>
<dbReference type="Pfam" id="PF07398">
    <property type="entry name" value="MDMPI_C"/>
    <property type="match status" value="1"/>
</dbReference>
<dbReference type="NCBIfam" id="TIGR03083">
    <property type="entry name" value="maleylpyruvate isomerase family mycothiol-dependent enzyme"/>
    <property type="match status" value="1"/>
</dbReference>
<protein>
    <submittedName>
        <fullName evidence="2">TIGR03085 family protein</fullName>
    </submittedName>
</protein>
<evidence type="ECO:0000313" key="3">
    <source>
        <dbReference type="Proteomes" id="UP000198949"/>
    </source>
</evidence>
<dbReference type="OrthoDB" id="3268903at2"/>
<organism evidence="2 3">
    <name type="scientific">Glycomyces harbinensis</name>
    <dbReference type="NCBI Taxonomy" id="58114"/>
    <lineage>
        <taxon>Bacteria</taxon>
        <taxon>Bacillati</taxon>
        <taxon>Actinomycetota</taxon>
        <taxon>Actinomycetes</taxon>
        <taxon>Glycomycetales</taxon>
        <taxon>Glycomycetaceae</taxon>
        <taxon>Glycomyces</taxon>
    </lineage>
</organism>
<dbReference type="STRING" id="58114.SAMN05216270_102139"/>
<sequence>MSGTPIDMREREDLCDLLAELGPDAPTLCEGWNTIDLAAHLVLREHFARGTDERMAAEKSKGLPALVDRLRGGAPLVPWRLPGLRTAMNGVEYFIHHEDVRRANGLDRRTDRPDLEALAWRATGFLGRRAARRIRPHGLELRPPEGGPRHFGPAGGAVLQGEPTELLLYLSGRRDGARVQLGGDAEAAAALRGAGTGL</sequence>
<dbReference type="AlphaFoldDB" id="A0A1G6SJR3"/>
<dbReference type="InterPro" id="IPR010872">
    <property type="entry name" value="MDMPI_C-term_domain"/>
</dbReference>
<dbReference type="SUPFAM" id="SSF109854">
    <property type="entry name" value="DinB/YfiT-like putative metalloenzymes"/>
    <property type="match status" value="1"/>
</dbReference>
<accession>A0A1G6SJR3</accession>
<dbReference type="Proteomes" id="UP000198949">
    <property type="component" value="Unassembled WGS sequence"/>
</dbReference>
<evidence type="ECO:0000313" key="2">
    <source>
        <dbReference type="EMBL" id="SDD17109.1"/>
    </source>
</evidence>
<gene>
    <name evidence="2" type="ORF">SAMN05216270_102139</name>
</gene>
<dbReference type="RefSeq" id="WP_091029066.1">
    <property type="nucleotide sequence ID" value="NZ_FNAD01000002.1"/>
</dbReference>
<dbReference type="InterPro" id="IPR034660">
    <property type="entry name" value="DinB/YfiT-like"/>
</dbReference>
<dbReference type="EMBL" id="FNAD01000002">
    <property type="protein sequence ID" value="SDD17109.1"/>
    <property type="molecule type" value="Genomic_DNA"/>
</dbReference>
<dbReference type="InterPro" id="IPR017517">
    <property type="entry name" value="Maleyloyr_isom"/>
</dbReference>
<reference evidence="3" key="1">
    <citation type="submission" date="2016-10" db="EMBL/GenBank/DDBJ databases">
        <authorList>
            <person name="Varghese N."/>
            <person name="Submissions S."/>
        </authorList>
    </citation>
    <scope>NUCLEOTIDE SEQUENCE [LARGE SCALE GENOMIC DNA]</scope>
    <source>
        <strain evidence="3">CGMCC 4.3516</strain>
    </source>
</reference>
<feature type="domain" description="MDMPI C-terminal" evidence="1">
    <location>
        <begin position="123"/>
        <end position="189"/>
    </location>
</feature>